<dbReference type="InterPro" id="IPR050826">
    <property type="entry name" value="Krueppel_C2H2_ZnFinger"/>
</dbReference>
<keyword evidence="2" id="KW-0479">Metal-binding</keyword>
<feature type="domain" description="C2H2-type" evidence="9">
    <location>
        <begin position="470"/>
        <end position="497"/>
    </location>
</feature>
<reference evidence="10" key="2">
    <citation type="submission" date="2020-05" db="UniProtKB">
        <authorList>
            <consortium name="EnsemblMetazoa"/>
        </authorList>
    </citation>
    <scope>IDENTIFICATION</scope>
    <source>
        <strain evidence="10">WRAIR2</strain>
    </source>
</reference>
<evidence type="ECO:0000256" key="8">
    <source>
        <dbReference type="SAM" id="MobiDB-lite"/>
    </source>
</evidence>
<feature type="region of interest" description="Disordered" evidence="8">
    <location>
        <begin position="87"/>
        <end position="111"/>
    </location>
</feature>
<feature type="domain" description="C2H2-type" evidence="9">
    <location>
        <begin position="914"/>
        <end position="942"/>
    </location>
</feature>
<dbReference type="EnsemblMetazoa" id="ADIR007199-RA">
    <property type="protein sequence ID" value="ADIR007199-PA"/>
    <property type="gene ID" value="ADIR007199"/>
</dbReference>
<name>A0A182NHS6_9DIPT</name>
<evidence type="ECO:0000256" key="5">
    <source>
        <dbReference type="ARBA" id="ARBA00022833"/>
    </source>
</evidence>
<feature type="compositionally biased region" description="Polar residues" evidence="8">
    <location>
        <begin position="91"/>
        <end position="100"/>
    </location>
</feature>
<keyword evidence="5" id="KW-0862">Zinc</keyword>
<dbReference type="PANTHER" id="PTHR24377">
    <property type="entry name" value="IP01015P-RELATED"/>
    <property type="match status" value="1"/>
</dbReference>
<feature type="domain" description="C2H2-type" evidence="9">
    <location>
        <begin position="560"/>
        <end position="588"/>
    </location>
</feature>
<feature type="domain" description="C2H2-type" evidence="9">
    <location>
        <begin position="498"/>
        <end position="521"/>
    </location>
</feature>
<protein>
    <recommendedName>
        <fullName evidence="9">C2H2-type domain-containing protein</fullName>
    </recommendedName>
</protein>
<feature type="region of interest" description="Disordered" evidence="8">
    <location>
        <begin position="745"/>
        <end position="806"/>
    </location>
</feature>
<feature type="domain" description="C2H2-type" evidence="9">
    <location>
        <begin position="442"/>
        <end position="469"/>
    </location>
</feature>
<dbReference type="VEuPathDB" id="VectorBase:ADIR007199"/>
<feature type="domain" description="C2H2-type" evidence="9">
    <location>
        <begin position="274"/>
        <end position="301"/>
    </location>
</feature>
<dbReference type="PROSITE" id="PS00028">
    <property type="entry name" value="ZINC_FINGER_C2H2_1"/>
    <property type="match status" value="11"/>
</dbReference>
<evidence type="ECO:0000256" key="2">
    <source>
        <dbReference type="ARBA" id="ARBA00022723"/>
    </source>
</evidence>
<feature type="region of interest" description="Disordered" evidence="8">
    <location>
        <begin position="137"/>
        <end position="218"/>
    </location>
</feature>
<dbReference type="InterPro" id="IPR036236">
    <property type="entry name" value="Znf_C2H2_sf"/>
</dbReference>
<sequence length="995" mass="115624">MASVKMENSGSVAGPKNTSDGQHQQCDVCLGQTVCIGVSDPILQGKDVLAMVLQHLDMKITLAYVCQRCFSRLDVFDEFYRMVAEQHGKNQHISTSSKQSDPPDRAKEESELEFVEIKHEPLVDELQLAVKEEQETSFADDCRGKLSPGLSGEEEDDNDNANRLPDDDEDYEVEDGDTNSVSSKDSGDSYVPTRHSTRGSSTGKAAAGTAAAATTRKKDPKVDHEILDFYKRLVCEVCDEARMLAGEPPIEYGNLRELNKHMRKAHAQLTITSIKCPMCEKKFRSRAKLLEHREMHLHPDRFRCVVCQEVHQDMAQHMKNKHQERTYCCEECGKRFPFKARLTAHVKKMHTAKDVVCDQCQKSFSRYTIEDHKRAVHGSRFICEHCPRTFKSRFSLDQHMEEHMDGQRNVPTVTCDKCGVVLRDKYSLRSHEIRMHRDHPPVSCGSCGKVFKSKHNLNAHLTNVCTERTFPCPICDKQFKKKIKLKEHMTTHTKSALYQCPYCTRTFSFETQLYTHRKQAHFDQWLEMQRKRKEGVRFKVNRVKDHLEYHRKMEHSAERFECEKCGMRYSLKSELTAHVKESHATKDVMCGVCHKVYSKYRIKSHMQALHTETSFVCELCGRTYRSEELLSKHKEQHDASRNESSTMTRCRICDRQVSRTEEGNSLCIRCWTALHEFHQFYCAVERAREQLELSVVGSNKATDEVSDSGEPKYSTEFFEVKAEPLESLDAIEPEDTHCAFVKFEETTEPDPTALSSDGEDAGPGDGFDDSKSDSTSGDERRMRRERKLHKKPSPVSEEARKGKAEAQRLEDEGLLRFYRRIVCEVCDNQRMMVGEPQIDFGTWRALLRHTKEVHRHDKVYVKCPVCEMKMRTKQTLLQHKDWHENPEKYRCELCGEIHQNMKEHLQNKHQERQFCCDVCGKKFPFKKRLTVHMKKMHVEKDIICEHCQKPCVHFTKYTIEDHKRSVHSARFVCEHCPKTFNSRFRLRQHMEEHDE</sequence>
<comment type="subcellular location">
    <subcellularLocation>
        <location evidence="1">Nucleus</location>
    </subcellularLocation>
</comment>
<dbReference type="FunFam" id="3.30.160.60:FF:000145">
    <property type="entry name" value="Zinc finger protein 574"/>
    <property type="match status" value="1"/>
</dbReference>
<feature type="compositionally biased region" description="Acidic residues" evidence="8">
    <location>
        <begin position="166"/>
        <end position="177"/>
    </location>
</feature>
<dbReference type="InterPro" id="IPR012934">
    <property type="entry name" value="Znf_AD"/>
</dbReference>
<dbReference type="Pfam" id="PF13894">
    <property type="entry name" value="zf-C2H2_4"/>
    <property type="match status" value="2"/>
</dbReference>
<evidence type="ECO:0000256" key="4">
    <source>
        <dbReference type="ARBA" id="ARBA00022771"/>
    </source>
</evidence>
<organism evidence="10 11">
    <name type="scientific">Anopheles dirus</name>
    <dbReference type="NCBI Taxonomy" id="7168"/>
    <lineage>
        <taxon>Eukaryota</taxon>
        <taxon>Metazoa</taxon>
        <taxon>Ecdysozoa</taxon>
        <taxon>Arthropoda</taxon>
        <taxon>Hexapoda</taxon>
        <taxon>Insecta</taxon>
        <taxon>Pterygota</taxon>
        <taxon>Neoptera</taxon>
        <taxon>Endopterygota</taxon>
        <taxon>Diptera</taxon>
        <taxon>Nematocera</taxon>
        <taxon>Culicoidea</taxon>
        <taxon>Culicidae</taxon>
        <taxon>Anophelinae</taxon>
        <taxon>Anopheles</taxon>
    </lineage>
</organism>
<dbReference type="AlphaFoldDB" id="A0A182NHS6"/>
<evidence type="ECO:0000256" key="7">
    <source>
        <dbReference type="PROSITE-ProRule" id="PRU00042"/>
    </source>
</evidence>
<dbReference type="SMART" id="SM00355">
    <property type="entry name" value="ZnF_C2H2"/>
    <property type="match status" value="19"/>
</dbReference>
<keyword evidence="6" id="KW-0539">Nucleus</keyword>
<evidence type="ECO:0000259" key="9">
    <source>
        <dbReference type="PROSITE" id="PS50157"/>
    </source>
</evidence>
<dbReference type="InterPro" id="IPR013087">
    <property type="entry name" value="Znf_C2H2_type"/>
</dbReference>
<feature type="region of interest" description="Disordered" evidence="8">
    <location>
        <begin position="1"/>
        <end position="21"/>
    </location>
</feature>
<dbReference type="PROSITE" id="PS50157">
    <property type="entry name" value="ZINC_FINGER_C2H2_2"/>
    <property type="match status" value="11"/>
</dbReference>
<dbReference type="Gene3D" id="3.30.160.60">
    <property type="entry name" value="Classic Zinc Finger"/>
    <property type="match status" value="9"/>
</dbReference>
<feature type="compositionally biased region" description="Basic and acidic residues" evidence="8">
    <location>
        <begin position="768"/>
        <end position="782"/>
    </location>
</feature>
<proteinExistence type="predicted"/>
<evidence type="ECO:0000256" key="1">
    <source>
        <dbReference type="ARBA" id="ARBA00004123"/>
    </source>
</evidence>
<dbReference type="SUPFAM" id="SSF57667">
    <property type="entry name" value="beta-beta-alpha zinc fingers"/>
    <property type="match status" value="8"/>
</dbReference>
<feature type="compositionally biased region" description="Low complexity" evidence="8">
    <location>
        <begin position="198"/>
        <end position="214"/>
    </location>
</feature>
<feature type="domain" description="C2H2-type" evidence="9">
    <location>
        <begin position="327"/>
        <end position="355"/>
    </location>
</feature>
<feature type="compositionally biased region" description="Basic and acidic residues" evidence="8">
    <location>
        <begin position="797"/>
        <end position="806"/>
    </location>
</feature>
<dbReference type="GO" id="GO:0008270">
    <property type="term" value="F:zinc ion binding"/>
    <property type="evidence" value="ECO:0007669"/>
    <property type="project" value="UniProtKB-KW"/>
</dbReference>
<keyword evidence="11" id="KW-1185">Reference proteome</keyword>
<evidence type="ECO:0000256" key="6">
    <source>
        <dbReference type="ARBA" id="ARBA00023242"/>
    </source>
</evidence>
<dbReference type="GO" id="GO:0005634">
    <property type="term" value="C:nucleus"/>
    <property type="evidence" value="ECO:0007669"/>
    <property type="project" value="UniProtKB-SubCell"/>
</dbReference>
<evidence type="ECO:0000313" key="10">
    <source>
        <dbReference type="EnsemblMetazoa" id="ADIR007199-PA"/>
    </source>
</evidence>
<keyword evidence="3" id="KW-0677">Repeat</keyword>
<feature type="domain" description="C2H2-type" evidence="9">
    <location>
        <begin position="615"/>
        <end position="642"/>
    </location>
</feature>
<reference evidence="11" key="1">
    <citation type="submission" date="2013-03" db="EMBL/GenBank/DDBJ databases">
        <title>The Genome Sequence of Anopheles dirus WRAIR2.</title>
        <authorList>
            <consortium name="The Broad Institute Genomics Platform"/>
            <person name="Neafsey D.E."/>
            <person name="Walton C."/>
            <person name="Walker B."/>
            <person name="Young S.K."/>
            <person name="Zeng Q."/>
            <person name="Gargeya S."/>
            <person name="Fitzgerald M."/>
            <person name="Haas B."/>
            <person name="Abouelleil A."/>
            <person name="Allen A.W."/>
            <person name="Alvarado L."/>
            <person name="Arachchi H.M."/>
            <person name="Berlin A.M."/>
            <person name="Chapman S.B."/>
            <person name="Gainer-Dewar J."/>
            <person name="Goldberg J."/>
            <person name="Griggs A."/>
            <person name="Gujja S."/>
            <person name="Hansen M."/>
            <person name="Howarth C."/>
            <person name="Imamovic A."/>
            <person name="Ireland A."/>
            <person name="Larimer J."/>
            <person name="McCowan C."/>
            <person name="Murphy C."/>
            <person name="Pearson M."/>
            <person name="Poon T.W."/>
            <person name="Priest M."/>
            <person name="Roberts A."/>
            <person name="Saif S."/>
            <person name="Shea T."/>
            <person name="Sisk P."/>
            <person name="Sykes S."/>
            <person name="Wortman J."/>
            <person name="Nusbaum C."/>
            <person name="Birren B."/>
        </authorList>
    </citation>
    <scope>NUCLEOTIDE SEQUENCE [LARGE SCALE GENOMIC DNA]</scope>
    <source>
        <strain evidence="11">WRAIR2</strain>
    </source>
</reference>
<keyword evidence="4 7" id="KW-0863">Zinc-finger</keyword>
<evidence type="ECO:0000256" key="3">
    <source>
        <dbReference type="ARBA" id="ARBA00022737"/>
    </source>
</evidence>
<dbReference type="Proteomes" id="UP000075884">
    <property type="component" value="Unassembled WGS sequence"/>
</dbReference>
<feature type="domain" description="C2H2-type" evidence="9">
    <location>
        <begin position="971"/>
        <end position="995"/>
    </location>
</feature>
<dbReference type="SMART" id="SM00868">
    <property type="entry name" value="zf-AD"/>
    <property type="match status" value="2"/>
</dbReference>
<evidence type="ECO:0000313" key="11">
    <source>
        <dbReference type="Proteomes" id="UP000075884"/>
    </source>
</evidence>
<accession>A0A182NHS6</accession>
<feature type="compositionally biased region" description="Basic residues" evidence="8">
    <location>
        <begin position="783"/>
        <end position="792"/>
    </location>
</feature>
<feature type="domain" description="C2H2-type" evidence="9">
    <location>
        <begin position="381"/>
        <end position="408"/>
    </location>
</feature>
<feature type="domain" description="C2H2-type" evidence="9">
    <location>
        <begin position="413"/>
        <end position="441"/>
    </location>
</feature>
<dbReference type="STRING" id="7168.A0A182NHS6"/>
<dbReference type="Pfam" id="PF00096">
    <property type="entry name" value="zf-C2H2"/>
    <property type="match status" value="6"/>
</dbReference>
<feature type="compositionally biased region" description="Basic and acidic residues" evidence="8">
    <location>
        <begin position="101"/>
        <end position="111"/>
    </location>
</feature>